<evidence type="ECO:0000256" key="1">
    <source>
        <dbReference type="SAM" id="MobiDB-lite"/>
    </source>
</evidence>
<reference evidence="3" key="1">
    <citation type="submission" date="2021-02" db="EMBL/GenBank/DDBJ databases">
        <authorList>
            <person name="Dougan E. K."/>
            <person name="Rhodes N."/>
            <person name="Thang M."/>
            <person name="Chan C."/>
        </authorList>
    </citation>
    <scope>NUCLEOTIDE SEQUENCE</scope>
</reference>
<dbReference type="Proteomes" id="UP000604046">
    <property type="component" value="Unassembled WGS sequence"/>
</dbReference>
<feature type="region of interest" description="Disordered" evidence="1">
    <location>
        <begin position="50"/>
        <end position="90"/>
    </location>
</feature>
<sequence>VQGKTVREWEAEQNEFSNQPTLPSGWLRIKSRTTGEVYYFNKITQKSQFEMPKKVEEPTPKKVAKQAEGAPAKGTAPAQGRKAEDLPNGWTKHISKRNGKVYYFHKATNISQYYRPKA</sequence>
<accession>A0A812RRL6</accession>
<feature type="compositionally biased region" description="Basic and acidic residues" evidence="1">
    <location>
        <begin position="51"/>
        <end position="60"/>
    </location>
</feature>
<keyword evidence="4" id="KW-1185">Reference proteome</keyword>
<evidence type="ECO:0000313" key="3">
    <source>
        <dbReference type="EMBL" id="CAE7447854.1"/>
    </source>
</evidence>
<name>A0A812RRL6_9DINO</name>
<dbReference type="PROSITE" id="PS50020">
    <property type="entry name" value="WW_DOMAIN_2"/>
    <property type="match status" value="2"/>
</dbReference>
<dbReference type="Gene3D" id="2.20.70.10">
    <property type="match status" value="2"/>
</dbReference>
<dbReference type="SMART" id="SM00456">
    <property type="entry name" value="WW"/>
    <property type="match status" value="2"/>
</dbReference>
<proteinExistence type="predicted"/>
<dbReference type="InterPro" id="IPR036020">
    <property type="entry name" value="WW_dom_sf"/>
</dbReference>
<comment type="caution">
    <text evidence="3">The sequence shown here is derived from an EMBL/GenBank/DDBJ whole genome shotgun (WGS) entry which is preliminary data.</text>
</comment>
<feature type="domain" description="WW" evidence="2">
    <location>
        <begin position="84"/>
        <end position="118"/>
    </location>
</feature>
<evidence type="ECO:0000313" key="4">
    <source>
        <dbReference type="Proteomes" id="UP000604046"/>
    </source>
</evidence>
<dbReference type="InterPro" id="IPR001202">
    <property type="entry name" value="WW_dom"/>
</dbReference>
<feature type="domain" description="WW" evidence="2">
    <location>
        <begin position="20"/>
        <end position="54"/>
    </location>
</feature>
<dbReference type="SUPFAM" id="SSF51045">
    <property type="entry name" value="WW domain"/>
    <property type="match status" value="2"/>
</dbReference>
<organism evidence="3 4">
    <name type="scientific">Symbiodinium natans</name>
    <dbReference type="NCBI Taxonomy" id="878477"/>
    <lineage>
        <taxon>Eukaryota</taxon>
        <taxon>Sar</taxon>
        <taxon>Alveolata</taxon>
        <taxon>Dinophyceae</taxon>
        <taxon>Suessiales</taxon>
        <taxon>Symbiodiniaceae</taxon>
        <taxon>Symbiodinium</taxon>
    </lineage>
</organism>
<evidence type="ECO:0000259" key="2">
    <source>
        <dbReference type="PROSITE" id="PS50020"/>
    </source>
</evidence>
<dbReference type="EMBL" id="CAJNDS010002358">
    <property type="protein sequence ID" value="CAE7447854.1"/>
    <property type="molecule type" value="Genomic_DNA"/>
</dbReference>
<dbReference type="CDD" id="cd00201">
    <property type="entry name" value="WW"/>
    <property type="match status" value="2"/>
</dbReference>
<dbReference type="OrthoDB" id="2530521at2759"/>
<gene>
    <name evidence="3" type="ORF">SNAT2548_LOCUS24436</name>
</gene>
<dbReference type="AlphaFoldDB" id="A0A812RRL6"/>
<protein>
    <recommendedName>
        <fullName evidence="2">WW domain-containing protein</fullName>
    </recommendedName>
</protein>
<dbReference type="Pfam" id="PF00397">
    <property type="entry name" value="WW"/>
    <property type="match status" value="2"/>
</dbReference>
<feature type="non-terminal residue" evidence="3">
    <location>
        <position position="1"/>
    </location>
</feature>
<dbReference type="PROSITE" id="PS01159">
    <property type="entry name" value="WW_DOMAIN_1"/>
    <property type="match status" value="2"/>
</dbReference>